<reference evidence="9 10" key="1">
    <citation type="submission" date="2021-05" db="EMBL/GenBank/DDBJ databases">
        <title>The draft genome of Geobacter luticola JCM 17780.</title>
        <authorList>
            <person name="Xu Z."/>
            <person name="Masuda Y."/>
            <person name="Itoh H."/>
            <person name="Senoo K."/>
        </authorList>
    </citation>
    <scope>NUCLEOTIDE SEQUENCE [LARGE SCALE GENOMIC DNA]</scope>
    <source>
        <strain evidence="9 10">JCM 17780</strain>
    </source>
</reference>
<dbReference type="Gene3D" id="1.20.272.10">
    <property type="match status" value="1"/>
</dbReference>
<sequence length="320" mass="34522">MPYGSIIGQDRSIAILRRAQSGGKLAHAYLFDGIEGCGKRKTALALVQSIFCSEGKGCGQCPACRKVAAIQHPDLHLVEPDGTFIKIDQIRELQRELAFRPFEAPKKACIIDGADKLNPAAGNALLKTLEEPPGNALLILITANPGGMLPTILSRCQRLQFQAIPQPAIEAYLVDQGTPAETATIAAALAGGSLGKALEVSSETVLQERQTLLQRLLALSLEDIATLFATAEELAADKEKAREMLELVTTFLRDMLLLRQGSGELSNRDLLPILEQGAARFTSASLMGLIEQVAATRRALLRNVNTRLALEVMFMRLAEA</sequence>
<dbReference type="Pfam" id="PF09115">
    <property type="entry name" value="DNApol3-delta_C"/>
    <property type="match status" value="1"/>
</dbReference>
<protein>
    <recommendedName>
        <fullName evidence="2">DNA polymerase III subunit delta'</fullName>
        <ecNumber evidence="1">2.7.7.7</ecNumber>
    </recommendedName>
</protein>
<dbReference type="NCBIfam" id="TIGR00678">
    <property type="entry name" value="holB"/>
    <property type="match status" value="1"/>
</dbReference>
<dbReference type="Proteomes" id="UP000756860">
    <property type="component" value="Unassembled WGS sequence"/>
</dbReference>
<dbReference type="GO" id="GO:0003887">
    <property type="term" value="F:DNA-directed DNA polymerase activity"/>
    <property type="evidence" value="ECO:0007669"/>
    <property type="project" value="UniProtKB-EC"/>
</dbReference>
<keyword evidence="3 9" id="KW-0808">Transferase</keyword>
<comment type="caution">
    <text evidence="9">The sequence shown here is derived from an EMBL/GenBank/DDBJ whole genome shotgun (WGS) entry which is preliminary data.</text>
</comment>
<dbReference type="InterPro" id="IPR015199">
    <property type="entry name" value="DNA_pol_III_delta_C"/>
</dbReference>
<evidence type="ECO:0000256" key="6">
    <source>
        <dbReference type="ARBA" id="ARBA00022932"/>
    </source>
</evidence>
<evidence type="ECO:0000313" key="10">
    <source>
        <dbReference type="Proteomes" id="UP000756860"/>
    </source>
</evidence>
<dbReference type="InterPro" id="IPR004622">
    <property type="entry name" value="DNA_pol_HolB"/>
</dbReference>
<evidence type="ECO:0000256" key="2">
    <source>
        <dbReference type="ARBA" id="ARBA00014363"/>
    </source>
</evidence>
<accession>A0ABS5SFP7</accession>
<evidence type="ECO:0000256" key="5">
    <source>
        <dbReference type="ARBA" id="ARBA00022705"/>
    </source>
</evidence>
<keyword evidence="6" id="KW-0239">DNA-directed DNA polymerase</keyword>
<evidence type="ECO:0000313" key="9">
    <source>
        <dbReference type="EMBL" id="MBT0654187.1"/>
    </source>
</evidence>
<evidence type="ECO:0000256" key="3">
    <source>
        <dbReference type="ARBA" id="ARBA00022679"/>
    </source>
</evidence>
<dbReference type="SUPFAM" id="SSF52540">
    <property type="entry name" value="P-loop containing nucleoside triphosphate hydrolases"/>
    <property type="match status" value="1"/>
</dbReference>
<dbReference type="RefSeq" id="WP_214176196.1">
    <property type="nucleotide sequence ID" value="NZ_JAHCVK010000008.1"/>
</dbReference>
<gene>
    <name evidence="9" type="primary">holB</name>
    <name evidence="9" type="ORF">KI810_14075</name>
</gene>
<proteinExistence type="predicted"/>
<evidence type="ECO:0000256" key="1">
    <source>
        <dbReference type="ARBA" id="ARBA00012417"/>
    </source>
</evidence>
<dbReference type="PANTHER" id="PTHR11669:SF8">
    <property type="entry name" value="DNA POLYMERASE III SUBUNIT DELTA"/>
    <property type="match status" value="1"/>
</dbReference>
<dbReference type="InterPro" id="IPR027417">
    <property type="entry name" value="P-loop_NTPase"/>
</dbReference>
<evidence type="ECO:0000256" key="4">
    <source>
        <dbReference type="ARBA" id="ARBA00022695"/>
    </source>
</evidence>
<dbReference type="Pfam" id="PF13177">
    <property type="entry name" value="DNA_pol3_delta2"/>
    <property type="match status" value="1"/>
</dbReference>
<keyword evidence="5" id="KW-0235">DNA replication</keyword>
<evidence type="ECO:0000256" key="7">
    <source>
        <dbReference type="ARBA" id="ARBA00049244"/>
    </source>
</evidence>
<dbReference type="EMBL" id="JAHCVK010000008">
    <property type="protein sequence ID" value="MBT0654187.1"/>
    <property type="molecule type" value="Genomic_DNA"/>
</dbReference>
<dbReference type="InterPro" id="IPR050238">
    <property type="entry name" value="DNA_Rep/Repair_Clamp_Loader"/>
</dbReference>
<evidence type="ECO:0000259" key="8">
    <source>
        <dbReference type="Pfam" id="PF09115"/>
    </source>
</evidence>
<keyword evidence="10" id="KW-1185">Reference proteome</keyword>
<comment type="catalytic activity">
    <reaction evidence="7">
        <text>DNA(n) + a 2'-deoxyribonucleoside 5'-triphosphate = DNA(n+1) + diphosphate</text>
        <dbReference type="Rhea" id="RHEA:22508"/>
        <dbReference type="Rhea" id="RHEA-COMP:17339"/>
        <dbReference type="Rhea" id="RHEA-COMP:17340"/>
        <dbReference type="ChEBI" id="CHEBI:33019"/>
        <dbReference type="ChEBI" id="CHEBI:61560"/>
        <dbReference type="ChEBI" id="CHEBI:173112"/>
        <dbReference type="EC" id="2.7.7.7"/>
    </reaction>
</comment>
<organism evidence="9 10">
    <name type="scientific">Geomobilimonas luticola</name>
    <dbReference type="NCBI Taxonomy" id="1114878"/>
    <lineage>
        <taxon>Bacteria</taxon>
        <taxon>Pseudomonadati</taxon>
        <taxon>Thermodesulfobacteriota</taxon>
        <taxon>Desulfuromonadia</taxon>
        <taxon>Geobacterales</taxon>
        <taxon>Geobacteraceae</taxon>
        <taxon>Geomobilimonas</taxon>
    </lineage>
</organism>
<dbReference type="PANTHER" id="PTHR11669">
    <property type="entry name" value="REPLICATION FACTOR C / DNA POLYMERASE III GAMMA-TAU SUBUNIT"/>
    <property type="match status" value="1"/>
</dbReference>
<keyword evidence="4 9" id="KW-0548">Nucleotidyltransferase</keyword>
<name>A0ABS5SFP7_9BACT</name>
<dbReference type="EC" id="2.7.7.7" evidence="1"/>
<dbReference type="Gene3D" id="3.40.50.300">
    <property type="entry name" value="P-loop containing nucleotide triphosphate hydrolases"/>
    <property type="match status" value="1"/>
</dbReference>
<feature type="domain" description="DNA polymerase III delta subunit C-terminal" evidence="8">
    <location>
        <begin position="206"/>
        <end position="317"/>
    </location>
</feature>